<keyword evidence="4" id="KW-0433">Leucine-rich repeat</keyword>
<evidence type="ECO:0000256" key="8">
    <source>
        <dbReference type="ARBA" id="ARBA00022989"/>
    </source>
</evidence>
<dbReference type="PROSITE" id="PS50011">
    <property type="entry name" value="PROTEIN_KINASE_DOM"/>
    <property type="match status" value="1"/>
</dbReference>
<dbReference type="GO" id="GO:0005524">
    <property type="term" value="F:ATP binding"/>
    <property type="evidence" value="ECO:0007669"/>
    <property type="project" value="UniProtKB-UniRule"/>
</dbReference>
<dbReference type="AlphaFoldDB" id="A0A2N9G932"/>
<keyword evidence="7" id="KW-0677">Repeat</keyword>
<dbReference type="Pfam" id="PF07714">
    <property type="entry name" value="PK_Tyr_Ser-Thr"/>
    <property type="match status" value="2"/>
</dbReference>
<accession>A0A2N9G932</accession>
<dbReference type="GO" id="GO:0033612">
    <property type="term" value="F:receptor serine/threonine kinase binding"/>
    <property type="evidence" value="ECO:0007669"/>
    <property type="project" value="TreeGrafter"/>
</dbReference>
<keyword evidence="3" id="KW-1003">Cell membrane</keyword>
<dbReference type="InterPro" id="IPR001245">
    <property type="entry name" value="Ser-Thr/Tyr_kinase_cat_dom"/>
</dbReference>
<dbReference type="Gene3D" id="3.80.10.10">
    <property type="entry name" value="Ribonuclease Inhibitor"/>
    <property type="match status" value="3"/>
</dbReference>
<comment type="subcellular location">
    <subcellularLocation>
        <location evidence="2">Cell membrane</location>
    </subcellularLocation>
    <subcellularLocation>
        <location evidence="1">Membrane</location>
        <topology evidence="1">Single-pass membrane protein</topology>
    </subcellularLocation>
</comment>
<sequence length="937" mass="103389">MKLHYTKLCVIWPTYLHVILLFSISLLHLQTANIAAAPTNETDRLALLKFKDLIGNDPHKILSSWNDSIHFCNWQGVTCSRQHQRVTALDLKGYTLRGSISPYVGNLSFLRFLNLSGNFLYGEIPQEVTHLFRLQDLVFINNSLTGRIPSNLTNCPELRVMDFGSNKLIGNIPVELGSLRKLEKLYIDGNNLTGGIPPSLGNISSLQVLSLVFNNFVGNIPDEIGRLQRLSFFNVGANNLSGTIPYSLYNISTMSTFSILINQLNGTLPDNIGLTLPNLRFLSISTNKFFGPIPISLSNASRLEIIDLSSNKLVGQVPTDLGNLQDLWYLSVGKNNLGSNSSMDLDFLTSLKNCTKLKVLNFPNNNFGGSLPNSIRNLSMQLSALYLDGNQLSGIIPTALENFINLTSLNMENNLFTGSIPAYFMKFQKLQGLRLGGNKLSGHIPSSIGLILAQNSLNGTLPVEVGNLKNIFYLDVSENNLSGEIPRTISHCLTLKNLYLQGNSFQGTLPPSWASLRGLQDLDLSRNNLLGTIPKDLQNLSLLYLNLSFNNLEGEVPKEGVFRNASGISVTGNKKLCGGIPELQLQACDIKVKKRGKSHALKLTVIIVCGILCFLLSSLFLVLYWRRKSKKKSSSTLSNTELISKVSYKKLYQVTGGFSPNNLIGSGGFGSVYKGNGIIDQEEMIIAVKVLNLQQKGASKSFIAECNVLRNIRHRNLVKTLTCCASIDYKGNEFKAIPSNVLLDNDMIAHVSDFGLARLLSATNDVSQNQTSTVGIKGSIGYAAPEYGMGGEVSKQGDVYSYGILVLEMFTGRRPTDKMFKDGFNLHNFVRMALPERLVQIVDPNLSTREVEETAPATEIDNDDNDDHNNIEAEEENNHIENLSQMNANMHNCLLSVFKVGLACSMESPKERINMEDVTRELYKIKNAFLGIGIHGR</sequence>
<dbReference type="FunFam" id="3.80.10.10:FF:000383">
    <property type="entry name" value="Leucine-rich repeat receptor protein kinase EMS1"/>
    <property type="match status" value="1"/>
</dbReference>
<evidence type="ECO:0000256" key="1">
    <source>
        <dbReference type="ARBA" id="ARBA00004167"/>
    </source>
</evidence>
<evidence type="ECO:0000256" key="5">
    <source>
        <dbReference type="ARBA" id="ARBA00022692"/>
    </source>
</evidence>
<dbReference type="InterPro" id="IPR017441">
    <property type="entry name" value="Protein_kinase_ATP_BS"/>
</dbReference>
<dbReference type="PANTHER" id="PTHR48056">
    <property type="entry name" value="LRR RECEPTOR-LIKE SERINE/THREONINE-PROTEIN KINASE-RELATED"/>
    <property type="match status" value="1"/>
</dbReference>
<dbReference type="SUPFAM" id="SSF56112">
    <property type="entry name" value="Protein kinase-like (PK-like)"/>
    <property type="match status" value="1"/>
</dbReference>
<evidence type="ECO:0000256" key="11">
    <source>
        <dbReference type="PROSITE-ProRule" id="PRU10141"/>
    </source>
</evidence>
<proteinExistence type="predicted"/>
<evidence type="ECO:0000256" key="12">
    <source>
        <dbReference type="SAM" id="Phobius"/>
    </source>
</evidence>
<dbReference type="SUPFAM" id="SSF52058">
    <property type="entry name" value="L domain-like"/>
    <property type="match status" value="2"/>
</dbReference>
<dbReference type="Pfam" id="PF13855">
    <property type="entry name" value="LRR_8"/>
    <property type="match status" value="1"/>
</dbReference>
<gene>
    <name evidence="14" type="ORF">FSB_LOCUS23516</name>
</gene>
<reference evidence="14" key="1">
    <citation type="submission" date="2018-02" db="EMBL/GenBank/DDBJ databases">
        <authorList>
            <person name="Cohen D.B."/>
            <person name="Kent A.D."/>
        </authorList>
    </citation>
    <scope>NUCLEOTIDE SEQUENCE</scope>
</reference>
<feature type="domain" description="Protein kinase" evidence="13">
    <location>
        <begin position="570"/>
        <end position="930"/>
    </location>
</feature>
<evidence type="ECO:0000256" key="4">
    <source>
        <dbReference type="ARBA" id="ARBA00022614"/>
    </source>
</evidence>
<evidence type="ECO:0000256" key="6">
    <source>
        <dbReference type="ARBA" id="ARBA00022729"/>
    </source>
</evidence>
<dbReference type="PROSITE" id="PS00107">
    <property type="entry name" value="PROTEIN_KINASE_ATP"/>
    <property type="match status" value="1"/>
</dbReference>
<dbReference type="GO" id="GO:0004672">
    <property type="term" value="F:protein kinase activity"/>
    <property type="evidence" value="ECO:0007669"/>
    <property type="project" value="InterPro"/>
</dbReference>
<dbReference type="Gene3D" id="3.30.200.20">
    <property type="entry name" value="Phosphorylase Kinase, domain 1"/>
    <property type="match status" value="1"/>
</dbReference>
<dbReference type="InterPro" id="IPR013210">
    <property type="entry name" value="LRR_N_plant-typ"/>
</dbReference>
<keyword evidence="5 12" id="KW-0812">Transmembrane</keyword>
<dbReference type="Gene3D" id="1.10.510.10">
    <property type="entry name" value="Transferase(Phosphotransferase) domain 1"/>
    <property type="match status" value="1"/>
</dbReference>
<protein>
    <recommendedName>
        <fullName evidence="13">Protein kinase domain-containing protein</fullName>
    </recommendedName>
</protein>
<dbReference type="InterPro" id="IPR001611">
    <property type="entry name" value="Leu-rich_rpt"/>
</dbReference>
<evidence type="ECO:0000256" key="2">
    <source>
        <dbReference type="ARBA" id="ARBA00004236"/>
    </source>
</evidence>
<feature type="binding site" evidence="11">
    <location>
        <position position="689"/>
    </location>
    <ligand>
        <name>ATP</name>
        <dbReference type="ChEBI" id="CHEBI:30616"/>
    </ligand>
</feature>
<dbReference type="FunFam" id="3.80.10.10:FF:000299">
    <property type="entry name" value="Piriformospora indica-insensitive protein 2"/>
    <property type="match status" value="1"/>
</dbReference>
<dbReference type="PANTHER" id="PTHR48056:SF89">
    <property type="entry name" value="OS06G0585982 PROTEIN"/>
    <property type="match status" value="1"/>
</dbReference>
<keyword evidence="8 12" id="KW-1133">Transmembrane helix</keyword>
<dbReference type="FunFam" id="3.30.200.20:FF:000432">
    <property type="entry name" value="LRR receptor-like serine/threonine-protein kinase EFR"/>
    <property type="match status" value="1"/>
</dbReference>
<dbReference type="InterPro" id="IPR050647">
    <property type="entry name" value="Plant_LRR-RLKs"/>
</dbReference>
<keyword evidence="11" id="KW-0067">ATP-binding</keyword>
<keyword evidence="6" id="KW-0732">Signal</keyword>
<dbReference type="FunFam" id="3.80.10.10:FF:000565">
    <property type="entry name" value="Leucine-rich repeat receptor-like kinase protein FLORAL ORGAN NUMBER1"/>
    <property type="match status" value="1"/>
</dbReference>
<organism evidence="14">
    <name type="scientific">Fagus sylvatica</name>
    <name type="common">Beechnut</name>
    <dbReference type="NCBI Taxonomy" id="28930"/>
    <lineage>
        <taxon>Eukaryota</taxon>
        <taxon>Viridiplantae</taxon>
        <taxon>Streptophyta</taxon>
        <taxon>Embryophyta</taxon>
        <taxon>Tracheophyta</taxon>
        <taxon>Spermatophyta</taxon>
        <taxon>Magnoliopsida</taxon>
        <taxon>eudicotyledons</taxon>
        <taxon>Gunneridae</taxon>
        <taxon>Pentapetalae</taxon>
        <taxon>rosids</taxon>
        <taxon>fabids</taxon>
        <taxon>Fagales</taxon>
        <taxon>Fagaceae</taxon>
        <taxon>Fagus</taxon>
    </lineage>
</organism>
<evidence type="ECO:0000313" key="14">
    <source>
        <dbReference type="EMBL" id="SPC95634.1"/>
    </source>
</evidence>
<keyword evidence="9 12" id="KW-0472">Membrane</keyword>
<dbReference type="EMBL" id="OIVN01001588">
    <property type="protein sequence ID" value="SPC95634.1"/>
    <property type="molecule type" value="Genomic_DNA"/>
</dbReference>
<dbReference type="FunFam" id="3.80.10.10:FF:000095">
    <property type="entry name" value="LRR receptor-like serine/threonine-protein kinase GSO1"/>
    <property type="match status" value="1"/>
</dbReference>
<dbReference type="Pfam" id="PF08263">
    <property type="entry name" value="LRRNT_2"/>
    <property type="match status" value="1"/>
</dbReference>
<dbReference type="InterPro" id="IPR011009">
    <property type="entry name" value="Kinase-like_dom_sf"/>
</dbReference>
<evidence type="ECO:0000256" key="7">
    <source>
        <dbReference type="ARBA" id="ARBA00022737"/>
    </source>
</evidence>
<name>A0A2N9G932_FAGSY</name>
<keyword evidence="10" id="KW-0325">Glycoprotein</keyword>
<evidence type="ECO:0000256" key="3">
    <source>
        <dbReference type="ARBA" id="ARBA00022475"/>
    </source>
</evidence>
<dbReference type="Pfam" id="PF00560">
    <property type="entry name" value="LRR_1"/>
    <property type="match status" value="8"/>
</dbReference>
<dbReference type="InterPro" id="IPR032675">
    <property type="entry name" value="LRR_dom_sf"/>
</dbReference>
<evidence type="ECO:0000256" key="10">
    <source>
        <dbReference type="ARBA" id="ARBA00023180"/>
    </source>
</evidence>
<evidence type="ECO:0000256" key="9">
    <source>
        <dbReference type="ARBA" id="ARBA00023136"/>
    </source>
</evidence>
<dbReference type="InterPro" id="IPR000719">
    <property type="entry name" value="Prot_kinase_dom"/>
</dbReference>
<keyword evidence="11" id="KW-0547">Nucleotide-binding</keyword>
<evidence type="ECO:0000259" key="13">
    <source>
        <dbReference type="PROSITE" id="PS50011"/>
    </source>
</evidence>
<feature type="transmembrane region" description="Helical" evidence="12">
    <location>
        <begin position="603"/>
        <end position="625"/>
    </location>
</feature>
<dbReference type="GO" id="GO:0005886">
    <property type="term" value="C:plasma membrane"/>
    <property type="evidence" value="ECO:0007669"/>
    <property type="project" value="UniProtKB-SubCell"/>
</dbReference>